<dbReference type="InterPro" id="IPR011944">
    <property type="entry name" value="Steroid_delta5-4_isomerase"/>
</dbReference>
<evidence type="ECO:0000259" key="1">
    <source>
        <dbReference type="Pfam" id="PF14534"/>
    </source>
</evidence>
<gene>
    <name evidence="2" type="ORF">QEZ40_005769</name>
</gene>
<sequence>MMIGMETTAMDEQTCEAEIEAIRKVIARLEHAQQNELPEEFVALFRADAIWTTGHGKRLTGRDEISFFTHQVLPGARTDATATYDVVDVLFIRPDVAAVKAHAQYLTLGGEPIGNAGTPLYVMAKEDGEWLLVACQNTEVLDG</sequence>
<proteinExistence type="predicted"/>
<dbReference type="Gene3D" id="3.10.450.50">
    <property type="match status" value="1"/>
</dbReference>
<evidence type="ECO:0000313" key="2">
    <source>
        <dbReference type="EMBL" id="MDK9500144.1"/>
    </source>
</evidence>
<dbReference type="Pfam" id="PF14534">
    <property type="entry name" value="DUF4440"/>
    <property type="match status" value="1"/>
</dbReference>
<dbReference type="Proteomes" id="UP001223390">
    <property type="component" value="Unassembled WGS sequence"/>
</dbReference>
<evidence type="ECO:0000313" key="3">
    <source>
        <dbReference type="Proteomes" id="UP001223390"/>
    </source>
</evidence>
<keyword evidence="3" id="KW-1185">Reference proteome</keyword>
<protein>
    <submittedName>
        <fullName evidence="2">SgcJ/EcaC family oxidoreductase</fullName>
    </submittedName>
</protein>
<organism evidence="2 3">
    <name type="scientific">Streptomyces katrae</name>
    <dbReference type="NCBI Taxonomy" id="68223"/>
    <lineage>
        <taxon>Bacteria</taxon>
        <taxon>Bacillati</taxon>
        <taxon>Actinomycetota</taxon>
        <taxon>Actinomycetes</taxon>
        <taxon>Kitasatosporales</taxon>
        <taxon>Streptomycetaceae</taxon>
        <taxon>Streptomyces</taxon>
    </lineage>
</organism>
<dbReference type="SUPFAM" id="SSF54427">
    <property type="entry name" value="NTF2-like"/>
    <property type="match status" value="1"/>
</dbReference>
<dbReference type="InterPro" id="IPR027843">
    <property type="entry name" value="DUF4440"/>
</dbReference>
<dbReference type="EMBL" id="JASITI010000056">
    <property type="protein sequence ID" value="MDK9500144.1"/>
    <property type="molecule type" value="Genomic_DNA"/>
</dbReference>
<reference evidence="2 3" key="1">
    <citation type="submission" date="2023-05" db="EMBL/GenBank/DDBJ databases">
        <title>Sequencing and Assembly of Streptomyces sp. NP73.</title>
        <authorList>
            <person name="Konwar A.N."/>
            <person name="Saikia K."/>
            <person name="Thakur D."/>
        </authorList>
    </citation>
    <scope>NUCLEOTIDE SEQUENCE [LARGE SCALE GENOMIC DNA]</scope>
    <source>
        <strain evidence="2 3">NP73</strain>
    </source>
</reference>
<accession>A0ABT7H3W0</accession>
<dbReference type="InterPro" id="IPR032710">
    <property type="entry name" value="NTF2-like_dom_sf"/>
</dbReference>
<feature type="domain" description="DUF4440" evidence="1">
    <location>
        <begin position="22"/>
        <end position="132"/>
    </location>
</feature>
<name>A0ABT7H3W0_9ACTN</name>
<comment type="caution">
    <text evidence="2">The sequence shown here is derived from an EMBL/GenBank/DDBJ whole genome shotgun (WGS) entry which is preliminary data.</text>
</comment>
<dbReference type="NCBIfam" id="TIGR02246">
    <property type="entry name" value="SgcJ/EcaC family oxidoreductase"/>
    <property type="match status" value="1"/>
</dbReference>